<dbReference type="FunFam" id="3.40.50.2000:FF:000136">
    <property type="entry name" value="Glycosyl transferase, group 1"/>
    <property type="match status" value="1"/>
</dbReference>
<dbReference type="Proteomes" id="UP000193435">
    <property type="component" value="Unassembled WGS sequence"/>
</dbReference>
<dbReference type="Gene3D" id="3.40.50.2000">
    <property type="entry name" value="Glycogen Phosphorylase B"/>
    <property type="match status" value="2"/>
</dbReference>
<dbReference type="AlphaFoldDB" id="A0A1X7MUD6"/>
<evidence type="ECO:0000313" key="3">
    <source>
        <dbReference type="EMBL" id="SMH28456.1"/>
    </source>
</evidence>
<feature type="domain" description="Glycosyltransferase subfamily 4-like N-terminal" evidence="2">
    <location>
        <begin position="15"/>
        <end position="180"/>
    </location>
</feature>
<reference evidence="3 4" key="1">
    <citation type="submission" date="2017-04" db="EMBL/GenBank/DDBJ databases">
        <authorList>
            <person name="Afonso C.L."/>
            <person name="Miller P.J."/>
            <person name="Scott M.A."/>
            <person name="Spackman E."/>
            <person name="Goraichik I."/>
            <person name="Dimitrov K.M."/>
            <person name="Suarez D.L."/>
            <person name="Swayne D.E."/>
        </authorList>
    </citation>
    <scope>NUCLEOTIDE SEQUENCE [LARGE SCALE GENOMIC DNA]</scope>
    <source>
        <strain evidence="3 4">LMG26642</strain>
    </source>
</reference>
<sequence>MRVGIFTDTYFPQISGVASSIETLKRELERQGHTVVIFTTTDPKVKDNEKGIIRLPSLPFFSFKDRRIAIKGMHRAVKVAKEQCLDIIHTQTEFSLGLTGKYIAYQLKIPCVHTYHTMYEDYLHYIGKGKILRPNHVKIVSKLFCNKSAGIIAPSEKAKLQLLNYGITSKIVVIPTGIVLNNFFKRTARNIRVELAIKNETPLLLSLGRVAKEKSIDVLINSMTDIISKEPETKLLIAGDGPERVELENLVKFLNLTKSIFFVGEVERSQVQAYYQAADLFVSASDSESQGLTYIESIASGTNIVARHNDYTEMLICKGEFGATFIKDEQLASIIYNCLIRKKQDLDTQNTIRNQKELLDLLSSELFGERVLQFYEEIIKQYNNEKLVVSD</sequence>
<dbReference type="PANTHER" id="PTHR45947:SF3">
    <property type="entry name" value="SULFOQUINOVOSYL TRANSFERASE SQD2"/>
    <property type="match status" value="1"/>
</dbReference>
<name>A0A1X7MUD6_9LACT</name>
<dbReference type="Pfam" id="PF00534">
    <property type="entry name" value="Glycos_transf_1"/>
    <property type="match status" value="1"/>
</dbReference>
<evidence type="ECO:0000313" key="4">
    <source>
        <dbReference type="Proteomes" id="UP000193435"/>
    </source>
</evidence>
<dbReference type="PANTHER" id="PTHR45947">
    <property type="entry name" value="SULFOQUINOVOSYL TRANSFERASE SQD2"/>
    <property type="match status" value="1"/>
</dbReference>
<proteinExistence type="predicted"/>
<gene>
    <name evidence="3" type="ORF">SAMN04488700_0921</name>
</gene>
<dbReference type="Pfam" id="PF13439">
    <property type="entry name" value="Glyco_transf_4"/>
    <property type="match status" value="1"/>
</dbReference>
<dbReference type="CDD" id="cd03817">
    <property type="entry name" value="GT4_UGDG-like"/>
    <property type="match status" value="1"/>
</dbReference>
<evidence type="ECO:0000259" key="2">
    <source>
        <dbReference type="Pfam" id="PF13439"/>
    </source>
</evidence>
<accession>A0A1X7MUD6</accession>
<dbReference type="InterPro" id="IPR028098">
    <property type="entry name" value="Glyco_trans_4-like_N"/>
</dbReference>
<dbReference type="SUPFAM" id="SSF53756">
    <property type="entry name" value="UDP-Glycosyltransferase/glycogen phosphorylase"/>
    <property type="match status" value="1"/>
</dbReference>
<protein>
    <submittedName>
        <fullName evidence="3">1,2-diacylglycerol 3-alpha-glucosyltransferase</fullName>
    </submittedName>
</protein>
<organism evidence="3 4">
    <name type="scientific">Carnobacterium iners</name>
    <dbReference type="NCBI Taxonomy" id="1073423"/>
    <lineage>
        <taxon>Bacteria</taxon>
        <taxon>Bacillati</taxon>
        <taxon>Bacillota</taxon>
        <taxon>Bacilli</taxon>
        <taxon>Lactobacillales</taxon>
        <taxon>Carnobacteriaceae</taxon>
        <taxon>Carnobacterium</taxon>
    </lineage>
</organism>
<feature type="domain" description="Glycosyl transferase family 1" evidence="1">
    <location>
        <begin position="190"/>
        <end position="329"/>
    </location>
</feature>
<dbReference type="InterPro" id="IPR001296">
    <property type="entry name" value="Glyco_trans_1"/>
</dbReference>
<dbReference type="RefSeq" id="WP_085559135.1">
    <property type="nucleotide sequence ID" value="NZ_FOAH01000021.1"/>
</dbReference>
<dbReference type="OrthoDB" id="9802525at2"/>
<keyword evidence="3" id="KW-0808">Transferase</keyword>
<dbReference type="GO" id="GO:0016758">
    <property type="term" value="F:hexosyltransferase activity"/>
    <property type="evidence" value="ECO:0007669"/>
    <property type="project" value="TreeGrafter"/>
</dbReference>
<evidence type="ECO:0000259" key="1">
    <source>
        <dbReference type="Pfam" id="PF00534"/>
    </source>
</evidence>
<keyword evidence="4" id="KW-1185">Reference proteome</keyword>
<dbReference type="EMBL" id="FXBJ01000002">
    <property type="protein sequence ID" value="SMH28456.1"/>
    <property type="molecule type" value="Genomic_DNA"/>
</dbReference>
<dbReference type="InterPro" id="IPR050194">
    <property type="entry name" value="Glycosyltransferase_grp1"/>
</dbReference>
<dbReference type="STRING" id="1073423.SAMN04488700_0921"/>